<dbReference type="KEGG" id="pmrn:116946610"/>
<dbReference type="PANTHER" id="PTHR10915">
    <property type="entry name" value="SYNDECAN"/>
    <property type="match status" value="1"/>
</dbReference>
<evidence type="ECO:0000256" key="10">
    <source>
        <dbReference type="SAM" id="Phobius"/>
    </source>
</evidence>
<feature type="transmembrane region" description="Helical" evidence="10">
    <location>
        <begin position="245"/>
        <end position="268"/>
    </location>
</feature>
<feature type="signal peptide" evidence="11">
    <location>
        <begin position="1"/>
        <end position="22"/>
    </location>
</feature>
<evidence type="ECO:0000259" key="12">
    <source>
        <dbReference type="Pfam" id="PF01034"/>
    </source>
</evidence>
<evidence type="ECO:0000256" key="5">
    <source>
        <dbReference type="ARBA" id="ARBA00022989"/>
    </source>
</evidence>
<keyword evidence="6 10" id="KW-0472">Membrane</keyword>
<keyword evidence="4" id="KW-0654">Proteoglycan</keyword>
<keyword evidence="7" id="KW-0325">Glycoprotein</keyword>
<feature type="compositionally biased region" description="Polar residues" evidence="9">
    <location>
        <begin position="117"/>
        <end position="131"/>
    </location>
</feature>
<organism evidence="13 14">
    <name type="scientific">Petromyzon marinus</name>
    <name type="common">Sea lamprey</name>
    <dbReference type="NCBI Taxonomy" id="7757"/>
    <lineage>
        <taxon>Eukaryota</taxon>
        <taxon>Metazoa</taxon>
        <taxon>Chordata</taxon>
        <taxon>Craniata</taxon>
        <taxon>Vertebrata</taxon>
        <taxon>Cyclostomata</taxon>
        <taxon>Hyperoartia</taxon>
        <taxon>Petromyzontiformes</taxon>
        <taxon>Petromyzontidae</taxon>
        <taxon>Petromyzon</taxon>
    </lineage>
</organism>
<dbReference type="Proteomes" id="UP001318040">
    <property type="component" value="Chromosome 27"/>
</dbReference>
<reference evidence="14" key="1">
    <citation type="submission" date="2025-08" db="UniProtKB">
        <authorList>
            <consortium name="RefSeq"/>
        </authorList>
    </citation>
    <scope>IDENTIFICATION</scope>
    <source>
        <tissue evidence="14">Sperm</tissue>
    </source>
</reference>
<evidence type="ECO:0000256" key="1">
    <source>
        <dbReference type="ARBA" id="ARBA00004479"/>
    </source>
</evidence>
<dbReference type="PANTHER" id="PTHR10915:SF1">
    <property type="entry name" value="SYNDECAN"/>
    <property type="match status" value="1"/>
</dbReference>
<feature type="domain" description="Syndecan/Neurexin" evidence="12">
    <location>
        <begin position="240"/>
        <end position="300"/>
    </location>
</feature>
<evidence type="ECO:0000256" key="8">
    <source>
        <dbReference type="ARBA" id="ARBA00023207"/>
    </source>
</evidence>
<dbReference type="GO" id="GO:0016477">
    <property type="term" value="P:cell migration"/>
    <property type="evidence" value="ECO:0007669"/>
    <property type="project" value="TreeGrafter"/>
</dbReference>
<keyword evidence="8" id="KW-0357">Heparan sulfate</keyword>
<keyword evidence="3 10" id="KW-0812">Transmembrane</keyword>
<keyword evidence="11" id="KW-0732">Signal</keyword>
<evidence type="ECO:0000313" key="14">
    <source>
        <dbReference type="RefSeq" id="XP_032817576.1"/>
    </source>
</evidence>
<comment type="similarity">
    <text evidence="2">Belongs to the syndecan proteoglycan family.</text>
</comment>
<dbReference type="AlphaFoldDB" id="A0AAJ7TIN2"/>
<evidence type="ECO:0000256" key="3">
    <source>
        <dbReference type="ARBA" id="ARBA00022692"/>
    </source>
</evidence>
<proteinExistence type="inferred from homology"/>
<protein>
    <submittedName>
        <fullName evidence="14">Syndecan-2-A-like</fullName>
    </submittedName>
</protein>
<feature type="region of interest" description="Disordered" evidence="9">
    <location>
        <begin position="30"/>
        <end position="206"/>
    </location>
</feature>
<evidence type="ECO:0000256" key="11">
    <source>
        <dbReference type="SAM" id="SignalP"/>
    </source>
</evidence>
<keyword evidence="5 10" id="KW-1133">Transmembrane helix</keyword>
<feature type="chain" id="PRO_5042575048" evidence="11">
    <location>
        <begin position="23"/>
        <end position="303"/>
    </location>
</feature>
<feature type="region of interest" description="Disordered" evidence="9">
    <location>
        <begin position="277"/>
        <end position="303"/>
    </location>
</feature>
<keyword evidence="13" id="KW-1185">Reference proteome</keyword>
<feature type="compositionally biased region" description="Low complexity" evidence="9">
    <location>
        <begin position="167"/>
        <end position="185"/>
    </location>
</feature>
<accession>A0AAJ7TIN2</accession>
<comment type="subcellular location">
    <subcellularLocation>
        <location evidence="1">Membrane</location>
        <topology evidence="1">Single-pass type I membrane protein</topology>
    </subcellularLocation>
</comment>
<name>A0AAJ7TIN2_PETMA</name>
<sequence>MRWISVILSLFLLGLAIEAASAQASDIFIDDEGSGVDGQSDKDDEDDSDEFGSGATTTDTESASVTSGPVTSGPVTSDPVTSGPVTSGPVTSGPVTSGPMTSGPVVPSEAPTDENEQPTSPHEQPGSSPPQGTDHAQGEGTSVEAATTQAADAPSPPLVPVDGSTESDVATATTTTGSSSSTVDGHVGGHVGKAHGRMGQPAVVEEPPIIPVHKEEVKEGQRGPPDMPATASAAVNDSPFEKTEVLAAVIAGGAVGVVMAALLVAFLVHRIRKKDTGSYALDPNKPPQTNGDYQIAPTQEIYA</sequence>
<dbReference type="RefSeq" id="XP_032817576.1">
    <property type="nucleotide sequence ID" value="XM_032961685.1"/>
</dbReference>
<evidence type="ECO:0000256" key="7">
    <source>
        <dbReference type="ARBA" id="ARBA00023180"/>
    </source>
</evidence>
<dbReference type="InterPro" id="IPR027789">
    <property type="entry name" value="Syndecan/Neurexin_dom"/>
</dbReference>
<evidence type="ECO:0000256" key="6">
    <source>
        <dbReference type="ARBA" id="ARBA00023136"/>
    </source>
</evidence>
<dbReference type="GO" id="GO:0009986">
    <property type="term" value="C:cell surface"/>
    <property type="evidence" value="ECO:0007669"/>
    <property type="project" value="TreeGrafter"/>
</dbReference>
<evidence type="ECO:0000313" key="13">
    <source>
        <dbReference type="Proteomes" id="UP001318040"/>
    </source>
</evidence>
<evidence type="ECO:0000256" key="4">
    <source>
        <dbReference type="ARBA" id="ARBA00022974"/>
    </source>
</evidence>
<evidence type="ECO:0000256" key="9">
    <source>
        <dbReference type="SAM" id="MobiDB-lite"/>
    </source>
</evidence>
<dbReference type="GO" id="GO:0016020">
    <property type="term" value="C:membrane"/>
    <property type="evidence" value="ECO:0007669"/>
    <property type="project" value="UniProtKB-SubCell"/>
</dbReference>
<evidence type="ECO:0000256" key="2">
    <source>
        <dbReference type="ARBA" id="ARBA00005343"/>
    </source>
</evidence>
<dbReference type="Pfam" id="PF01034">
    <property type="entry name" value="Syndecan"/>
    <property type="match status" value="1"/>
</dbReference>
<gene>
    <name evidence="14" type="primary">LOC116946610</name>
</gene>
<dbReference type="InterPro" id="IPR001050">
    <property type="entry name" value="Syndecan"/>
</dbReference>
<feature type="compositionally biased region" description="Polar residues" evidence="9">
    <location>
        <begin position="55"/>
        <end position="100"/>
    </location>
</feature>